<dbReference type="SUPFAM" id="SSF53649">
    <property type="entry name" value="Alkaline phosphatase-like"/>
    <property type="match status" value="1"/>
</dbReference>
<dbReference type="InterPro" id="IPR017850">
    <property type="entry name" value="Alkaline_phosphatase_core_sf"/>
</dbReference>
<evidence type="ECO:0000313" key="1">
    <source>
        <dbReference type="EMBL" id="ABU57341.1"/>
    </source>
</evidence>
<dbReference type="HOGENOM" id="CLU_078712_0_0_0"/>
<dbReference type="Proteomes" id="UP000000263">
    <property type="component" value="Chromosome"/>
</dbReference>
<reference evidence="1 2" key="1">
    <citation type="submission" date="2007-08" db="EMBL/GenBank/DDBJ databases">
        <title>Complete sequence of Roseiflexus castenholzii DSM 13941.</title>
        <authorList>
            <consortium name="US DOE Joint Genome Institute"/>
            <person name="Copeland A."/>
            <person name="Lucas S."/>
            <person name="Lapidus A."/>
            <person name="Barry K."/>
            <person name="Glavina del Rio T."/>
            <person name="Dalin E."/>
            <person name="Tice H."/>
            <person name="Pitluck S."/>
            <person name="Thompson L.S."/>
            <person name="Brettin T."/>
            <person name="Bruce D."/>
            <person name="Detter J.C."/>
            <person name="Han C."/>
            <person name="Tapia R."/>
            <person name="Schmutz J."/>
            <person name="Larimer F."/>
            <person name="Land M."/>
            <person name="Hauser L."/>
            <person name="Kyrpides N."/>
            <person name="Mikhailova N."/>
            <person name="Bryant D.A."/>
            <person name="Hanada S."/>
            <person name="Tsukatani Y."/>
            <person name="Richardson P."/>
        </authorList>
    </citation>
    <scope>NUCLEOTIDE SEQUENCE [LARGE SCALE GENOMIC DNA]</scope>
    <source>
        <strain evidence="2">DSM 13941 / HLO8</strain>
    </source>
</reference>
<dbReference type="CDD" id="cd16018">
    <property type="entry name" value="Enpp"/>
    <property type="match status" value="1"/>
</dbReference>
<keyword evidence="2" id="KW-1185">Reference proteome</keyword>
<gene>
    <name evidence="1" type="ordered locus">Rcas_1244</name>
</gene>
<dbReference type="InterPro" id="IPR002591">
    <property type="entry name" value="Phosphodiest/P_Trfase"/>
</dbReference>
<protein>
    <submittedName>
        <fullName evidence="1">Type I phosphodiesterase/nucleotide pyrophosphatase</fullName>
    </submittedName>
</protein>
<sequence>MVILLMIDGARPDALDAVSCPHLAALRAAGSATMHAQSVMPSVTLPCHMSIFHSVPPARHGITTNMFVPMARPLPGLIEQARAAGKRTACIHNWEPLRDVSRPEQVRYSYYREPPLDHTYDDAVGAEAVRLLREESAAFDFVFLYFGSVDAAGHAFGWMSSEYLSQLQRVDGLLGGVLDAMPADATIVVQADHGGHDRTHGTDMSEDMTIPWIAAGPAIRRNHRITAPVSLLDTAPTLARALGIAPHDAWEGRIIEEIFIAP</sequence>
<accession>A7NFB3</accession>
<dbReference type="Gene3D" id="3.40.720.10">
    <property type="entry name" value="Alkaline Phosphatase, subunit A"/>
    <property type="match status" value="1"/>
</dbReference>
<dbReference type="OrthoDB" id="161799at2"/>
<proteinExistence type="predicted"/>
<dbReference type="GO" id="GO:0016787">
    <property type="term" value="F:hydrolase activity"/>
    <property type="evidence" value="ECO:0007669"/>
    <property type="project" value="UniProtKB-ARBA"/>
</dbReference>
<dbReference type="PANTHER" id="PTHR10151">
    <property type="entry name" value="ECTONUCLEOTIDE PYROPHOSPHATASE/PHOSPHODIESTERASE"/>
    <property type="match status" value="1"/>
</dbReference>
<dbReference type="eggNOG" id="COG1524">
    <property type="taxonomic scope" value="Bacteria"/>
</dbReference>
<evidence type="ECO:0000313" key="2">
    <source>
        <dbReference type="Proteomes" id="UP000000263"/>
    </source>
</evidence>
<dbReference type="STRING" id="383372.Rcas_1244"/>
<organism evidence="1 2">
    <name type="scientific">Roseiflexus castenholzii (strain DSM 13941 / HLO8)</name>
    <dbReference type="NCBI Taxonomy" id="383372"/>
    <lineage>
        <taxon>Bacteria</taxon>
        <taxon>Bacillati</taxon>
        <taxon>Chloroflexota</taxon>
        <taxon>Chloroflexia</taxon>
        <taxon>Chloroflexales</taxon>
        <taxon>Roseiflexineae</taxon>
        <taxon>Roseiflexaceae</taxon>
        <taxon>Roseiflexus</taxon>
    </lineage>
</organism>
<dbReference type="EMBL" id="CP000804">
    <property type="protein sequence ID" value="ABU57341.1"/>
    <property type="molecule type" value="Genomic_DNA"/>
</dbReference>
<dbReference type="Pfam" id="PF01663">
    <property type="entry name" value="Phosphodiest"/>
    <property type="match status" value="1"/>
</dbReference>
<dbReference type="RefSeq" id="WP_012119771.1">
    <property type="nucleotide sequence ID" value="NC_009767.1"/>
</dbReference>
<name>A7NFB3_ROSCS</name>
<dbReference type="PANTHER" id="PTHR10151:SF120">
    <property type="entry name" value="BIS(5'-ADENOSYL)-TRIPHOSPHATASE"/>
    <property type="match status" value="1"/>
</dbReference>
<dbReference type="KEGG" id="rca:Rcas_1244"/>
<dbReference type="AlphaFoldDB" id="A7NFB3"/>